<feature type="transmembrane region" description="Helical" evidence="1">
    <location>
        <begin position="364"/>
        <end position="386"/>
    </location>
</feature>
<dbReference type="PANTHER" id="PTHR43646">
    <property type="entry name" value="GLYCOSYLTRANSFERASE"/>
    <property type="match status" value="1"/>
</dbReference>
<dbReference type="EMBL" id="CP063458">
    <property type="protein sequence ID" value="QOV90563.1"/>
    <property type="molecule type" value="Genomic_DNA"/>
</dbReference>
<dbReference type="AlphaFoldDB" id="A0A7M2WYU1"/>
<proteinExistence type="predicted"/>
<dbReference type="RefSeq" id="WP_206293654.1">
    <property type="nucleotide sequence ID" value="NZ_CP063458.1"/>
</dbReference>
<feature type="transmembrane region" description="Helical" evidence="1">
    <location>
        <begin position="6"/>
        <end position="23"/>
    </location>
</feature>
<dbReference type="Proteomes" id="UP000593765">
    <property type="component" value="Chromosome"/>
</dbReference>
<dbReference type="KEGG" id="hbs:IPV69_04130"/>
<dbReference type="SUPFAM" id="SSF53448">
    <property type="entry name" value="Nucleotide-diphospho-sugar transferases"/>
    <property type="match status" value="1"/>
</dbReference>
<sequence length="413" mass="44976">MTITLIILGLIALVWIGLYLSPVHRSTFTEPLDADAGEGALDGTQPPVTLIAPARNESAVLPRTVPTYCRQEYTRLRVLIVDDQSDDTTPTVLTELSRVHPELIHMRTTERPAGWMGKSWAVASGVTFARGLPSVALDTTPEQAAEEIYCFTDADCAFHPRALATAVRVMREQNADMLSVLPHMVLGHWSEKIGLPALLTTLGMVFPLGSVNNPASSIALAAGGFILIRRSAYEKVGGHESVRSHIVEDVQLARRAKSMGVRLHTRLTRNLVTTHMYEDWNDLWEGLAKNAYAGMDYQPRKFWVGLIVGMMVAVLPPVYMVATLIWVIAAPSPAGWTALALSAAIVAAQAAIHARTIRHMGLPLYHAVLMPVSIALYQAIAASSAFQYHYRGGNLWKGRRVGGPAVTEPQPPG</sequence>
<dbReference type="InterPro" id="IPR029044">
    <property type="entry name" value="Nucleotide-diphossugar_trans"/>
</dbReference>
<evidence type="ECO:0000313" key="2">
    <source>
        <dbReference type="EMBL" id="QOV90563.1"/>
    </source>
</evidence>
<evidence type="ECO:0000256" key="1">
    <source>
        <dbReference type="SAM" id="Phobius"/>
    </source>
</evidence>
<keyword evidence="1" id="KW-0812">Transmembrane</keyword>
<dbReference type="Gene3D" id="3.90.550.10">
    <property type="entry name" value="Spore Coat Polysaccharide Biosynthesis Protein SpsA, Chain A"/>
    <property type="match status" value="1"/>
</dbReference>
<accession>A0A7M2WYU1</accession>
<keyword evidence="1" id="KW-1133">Transmembrane helix</keyword>
<feature type="transmembrane region" description="Helical" evidence="1">
    <location>
        <begin position="334"/>
        <end position="352"/>
    </location>
</feature>
<feature type="transmembrane region" description="Helical" evidence="1">
    <location>
        <begin position="302"/>
        <end position="328"/>
    </location>
</feature>
<dbReference type="Pfam" id="PF13641">
    <property type="entry name" value="Glyco_tranf_2_3"/>
    <property type="match status" value="1"/>
</dbReference>
<keyword evidence="3" id="KW-1185">Reference proteome</keyword>
<keyword evidence="1" id="KW-0472">Membrane</keyword>
<organism evidence="2 3">
    <name type="scientific">Humisphaera borealis</name>
    <dbReference type="NCBI Taxonomy" id="2807512"/>
    <lineage>
        <taxon>Bacteria</taxon>
        <taxon>Pseudomonadati</taxon>
        <taxon>Planctomycetota</taxon>
        <taxon>Phycisphaerae</taxon>
        <taxon>Tepidisphaerales</taxon>
        <taxon>Tepidisphaeraceae</taxon>
        <taxon>Humisphaera</taxon>
    </lineage>
</organism>
<reference evidence="2 3" key="1">
    <citation type="submission" date="2020-10" db="EMBL/GenBank/DDBJ databases">
        <title>Wide distribution of Phycisphaera-like planctomycetes from WD2101 soil group in peatlands and genome analysis of the first cultivated representative.</title>
        <authorList>
            <person name="Dedysh S.N."/>
            <person name="Beletsky A.V."/>
            <person name="Ivanova A."/>
            <person name="Kulichevskaya I.S."/>
            <person name="Suzina N.E."/>
            <person name="Philippov D.A."/>
            <person name="Rakitin A.L."/>
            <person name="Mardanov A.V."/>
            <person name="Ravin N.V."/>
        </authorList>
    </citation>
    <scope>NUCLEOTIDE SEQUENCE [LARGE SCALE GENOMIC DNA]</scope>
    <source>
        <strain evidence="2 3">M1803</strain>
    </source>
</reference>
<evidence type="ECO:0000313" key="3">
    <source>
        <dbReference type="Proteomes" id="UP000593765"/>
    </source>
</evidence>
<gene>
    <name evidence="2" type="ORF">IPV69_04130</name>
</gene>
<protein>
    <submittedName>
        <fullName evidence="2">Glycosyltransferase</fullName>
    </submittedName>
</protein>
<name>A0A7M2WYU1_9BACT</name>
<dbReference type="PANTHER" id="PTHR43646:SF3">
    <property type="entry name" value="SLR1566 PROTEIN"/>
    <property type="match status" value="1"/>
</dbReference>